<comment type="caution">
    <text evidence="6">The sequence shown here is derived from an EMBL/GenBank/DDBJ whole genome shotgun (WGS) entry which is preliminary data.</text>
</comment>
<dbReference type="InterPro" id="IPR057326">
    <property type="entry name" value="KR_dom"/>
</dbReference>
<keyword evidence="4" id="KW-0812">Transmembrane</keyword>
<keyword evidence="4" id="KW-1133">Transmembrane helix</keyword>
<evidence type="ECO:0000313" key="6">
    <source>
        <dbReference type="EMBL" id="GJD97212.1"/>
    </source>
</evidence>
<organism evidence="6 7">
    <name type="scientific">Methylobacterium iners</name>
    <dbReference type="NCBI Taxonomy" id="418707"/>
    <lineage>
        <taxon>Bacteria</taxon>
        <taxon>Pseudomonadati</taxon>
        <taxon>Pseudomonadota</taxon>
        <taxon>Alphaproteobacteria</taxon>
        <taxon>Hyphomicrobiales</taxon>
        <taxon>Methylobacteriaceae</taxon>
        <taxon>Methylobacterium</taxon>
    </lineage>
</organism>
<evidence type="ECO:0000313" key="7">
    <source>
        <dbReference type="Proteomes" id="UP001055125"/>
    </source>
</evidence>
<dbReference type="PANTHER" id="PTHR44196">
    <property type="entry name" value="DEHYDROGENASE/REDUCTASE SDR FAMILY MEMBER 7B"/>
    <property type="match status" value="1"/>
</dbReference>
<dbReference type="PANTHER" id="PTHR44196:SF1">
    <property type="entry name" value="DEHYDROGENASE_REDUCTASE SDR FAMILY MEMBER 7B"/>
    <property type="match status" value="1"/>
</dbReference>
<dbReference type="InterPro" id="IPR036291">
    <property type="entry name" value="NAD(P)-bd_dom_sf"/>
</dbReference>
<evidence type="ECO:0000256" key="2">
    <source>
        <dbReference type="ARBA" id="ARBA00023002"/>
    </source>
</evidence>
<dbReference type="NCBIfam" id="NF005495">
    <property type="entry name" value="PRK07109.1"/>
    <property type="match status" value="1"/>
</dbReference>
<sequence length="347" mass="36902">MRHKPLSEQVIVIAGASSGIGLATVRMAAERGARLVLAARSGDVLAGVANAIEAEGGRAIHVIADVGRREDVQAIADKAIAAFGGFDTWVNVAGLTVYGPLREIPYEDHERLIQTNLWGTINGSLTAVEHLRKRGGALINVGSVACDLAFPFQGLYATSKHAVKGFTDTLRMELIAEGAPVSVTLIKPASIDTPLPQRARNYMDREPSLPPPIYPPREVANAILHAAVHPQRDIFVGGGGKLFVMGKEFAPGAYDELAPAIIALQKRAEAPREPEGALHSPRNAGQVRGDPPIYVMRTSAYTRATLHPVATTLGLLGIAAVVGALAMRRSPGERQLDQERLAAARLQ</sequence>
<evidence type="ECO:0000256" key="1">
    <source>
        <dbReference type="ARBA" id="ARBA00006484"/>
    </source>
</evidence>
<gene>
    <name evidence="6" type="primary">hcaB_9</name>
    <name evidence="6" type="ORF">OCOJLMKI_4440</name>
</gene>
<dbReference type="SMART" id="SM00822">
    <property type="entry name" value="PKS_KR"/>
    <property type="match status" value="1"/>
</dbReference>
<dbReference type="Pfam" id="PF00106">
    <property type="entry name" value="adh_short"/>
    <property type="match status" value="1"/>
</dbReference>
<feature type="transmembrane region" description="Helical" evidence="4">
    <location>
        <begin position="306"/>
        <end position="326"/>
    </location>
</feature>
<dbReference type="SUPFAM" id="SSF51735">
    <property type="entry name" value="NAD(P)-binding Rossmann-fold domains"/>
    <property type="match status" value="1"/>
</dbReference>
<protein>
    <submittedName>
        <fullName evidence="6">3-phenylpropionate-dihydrodiol/cinnamic acid-dihydrodiol dehydrogenase</fullName>
    </submittedName>
</protein>
<dbReference type="InterPro" id="IPR020904">
    <property type="entry name" value="Sc_DH/Rdtase_CS"/>
</dbReference>
<accession>A0ABQ4S613</accession>
<dbReference type="PRINTS" id="PR00081">
    <property type="entry name" value="GDHRDH"/>
</dbReference>
<comment type="similarity">
    <text evidence="1 3">Belongs to the short-chain dehydrogenases/reductases (SDR) family.</text>
</comment>
<dbReference type="PRINTS" id="PR00080">
    <property type="entry name" value="SDRFAMILY"/>
</dbReference>
<keyword evidence="2" id="KW-0560">Oxidoreductase</keyword>
<keyword evidence="7" id="KW-1185">Reference proteome</keyword>
<dbReference type="PROSITE" id="PS00061">
    <property type="entry name" value="ADH_SHORT"/>
    <property type="match status" value="1"/>
</dbReference>
<dbReference type="Gene3D" id="3.40.50.720">
    <property type="entry name" value="NAD(P)-binding Rossmann-like Domain"/>
    <property type="match status" value="1"/>
</dbReference>
<evidence type="ECO:0000259" key="5">
    <source>
        <dbReference type="SMART" id="SM00822"/>
    </source>
</evidence>
<dbReference type="EMBL" id="BPQP01000083">
    <property type="protein sequence ID" value="GJD97212.1"/>
    <property type="molecule type" value="Genomic_DNA"/>
</dbReference>
<name>A0ABQ4S613_9HYPH</name>
<evidence type="ECO:0000256" key="3">
    <source>
        <dbReference type="RuleBase" id="RU000363"/>
    </source>
</evidence>
<keyword evidence="4" id="KW-0472">Membrane</keyword>
<reference evidence="6" key="1">
    <citation type="journal article" date="2021" name="Front. Microbiol.">
        <title>Comprehensive Comparative Genomics and Phenotyping of Methylobacterium Species.</title>
        <authorList>
            <person name="Alessa O."/>
            <person name="Ogura Y."/>
            <person name="Fujitani Y."/>
            <person name="Takami H."/>
            <person name="Hayashi T."/>
            <person name="Sahin N."/>
            <person name="Tani A."/>
        </authorList>
    </citation>
    <scope>NUCLEOTIDE SEQUENCE</scope>
    <source>
        <strain evidence="6">DSM 19015</strain>
    </source>
</reference>
<evidence type="ECO:0000256" key="4">
    <source>
        <dbReference type="SAM" id="Phobius"/>
    </source>
</evidence>
<reference evidence="6" key="2">
    <citation type="submission" date="2021-08" db="EMBL/GenBank/DDBJ databases">
        <authorList>
            <person name="Tani A."/>
            <person name="Ola A."/>
            <person name="Ogura Y."/>
            <person name="Katsura K."/>
            <person name="Hayashi T."/>
        </authorList>
    </citation>
    <scope>NUCLEOTIDE SEQUENCE</scope>
    <source>
        <strain evidence="6">DSM 19015</strain>
    </source>
</reference>
<dbReference type="InterPro" id="IPR002347">
    <property type="entry name" value="SDR_fam"/>
</dbReference>
<dbReference type="RefSeq" id="WP_238246293.1">
    <property type="nucleotide sequence ID" value="NZ_BPQP01000083.1"/>
</dbReference>
<feature type="domain" description="Ketoreductase" evidence="5">
    <location>
        <begin position="9"/>
        <end position="182"/>
    </location>
</feature>
<dbReference type="Proteomes" id="UP001055125">
    <property type="component" value="Unassembled WGS sequence"/>
</dbReference>
<proteinExistence type="inferred from homology"/>